<evidence type="ECO:0000259" key="7">
    <source>
        <dbReference type="Pfam" id="PF00296"/>
    </source>
</evidence>
<evidence type="ECO:0000256" key="3">
    <source>
        <dbReference type="ARBA" id="ARBA00023002"/>
    </source>
</evidence>
<dbReference type="RefSeq" id="WP_016972791.1">
    <property type="nucleotide sequence ID" value="NZ_CP020369.1"/>
</dbReference>
<keyword evidence="3" id="KW-0560">Oxidoreductase</keyword>
<gene>
    <name evidence="8" type="ORF">HX787_13050</name>
</gene>
<dbReference type="CDD" id="cd01095">
    <property type="entry name" value="Nitrilotriacetate_monoxgenase"/>
    <property type="match status" value="1"/>
</dbReference>
<feature type="binding site" evidence="6">
    <location>
        <position position="100"/>
    </location>
    <ligand>
        <name>FMN</name>
        <dbReference type="ChEBI" id="CHEBI:58210"/>
    </ligand>
</feature>
<evidence type="ECO:0000256" key="4">
    <source>
        <dbReference type="ARBA" id="ARBA00023033"/>
    </source>
</evidence>
<keyword evidence="4" id="KW-0503">Monooxygenase</keyword>
<dbReference type="EMBL" id="JACAQK010000010">
    <property type="protein sequence ID" value="NWD36774.1"/>
    <property type="molecule type" value="Genomic_DNA"/>
</dbReference>
<evidence type="ECO:0000256" key="5">
    <source>
        <dbReference type="ARBA" id="ARBA00033748"/>
    </source>
</evidence>
<feature type="binding site" evidence="6">
    <location>
        <position position="63"/>
    </location>
    <ligand>
        <name>FMN</name>
        <dbReference type="ChEBI" id="CHEBI:58210"/>
    </ligand>
</feature>
<dbReference type="Proteomes" id="UP000549134">
    <property type="component" value="Unassembled WGS sequence"/>
</dbReference>
<keyword evidence="2 6" id="KW-0288">FMN</keyword>
<reference evidence="8 9" key="1">
    <citation type="submission" date="2020-04" db="EMBL/GenBank/DDBJ databases">
        <title>Molecular characterization of pseudomonads from Agaricus bisporus reveal novel blotch 2 pathogens in Western Europe.</title>
        <authorList>
            <person name="Taparia T."/>
            <person name="Krijger M."/>
            <person name="Haynes E."/>
            <person name="Elpinstone J.G."/>
            <person name="Noble R."/>
            <person name="Van Der Wolf J."/>
        </authorList>
    </citation>
    <scope>NUCLEOTIDE SEQUENCE [LARGE SCALE GENOMIC DNA]</scope>
    <source>
        <strain evidence="8 9">IPO3746</strain>
    </source>
</reference>
<keyword evidence="1 6" id="KW-0285">Flavoprotein</keyword>
<dbReference type="GeneID" id="55848263"/>
<dbReference type="PIRSF" id="PIRSF000337">
    <property type="entry name" value="NTA_MOA"/>
    <property type="match status" value="1"/>
</dbReference>
<organism evidence="8 9">
    <name type="scientific">Pseudomonas tolaasii</name>
    <dbReference type="NCBI Taxonomy" id="29442"/>
    <lineage>
        <taxon>Bacteria</taxon>
        <taxon>Pseudomonadati</taxon>
        <taxon>Pseudomonadota</taxon>
        <taxon>Gammaproteobacteria</taxon>
        <taxon>Pseudomonadales</taxon>
        <taxon>Pseudomonadaceae</taxon>
        <taxon>Pseudomonas</taxon>
    </lineage>
</organism>
<dbReference type="InterPro" id="IPR011251">
    <property type="entry name" value="Luciferase-like_dom"/>
</dbReference>
<accession>A0A7Y8ANJ2</accession>
<dbReference type="InterPro" id="IPR016215">
    <property type="entry name" value="NTA_MOA"/>
</dbReference>
<sequence>MSKPHPLKPRHLKLGAMVHGVGHGWGEWRHPQAQPNASTSFAFYKQQTQLAEAAKFDFVFIADSLHIHAKSSPHYLNRFEPLTILSALAALTTNIGLVATVTVSYTEPYQVARQFASLDHISGGRAGWNVVTSWLSGTADNFGKAEHPPHAVRYRIAREHLNVVKGLWDSWEDDAFAYNKQSGEFFTPHKLHALNHKGEFFSVKGPLNIARSRQGQPVIFQAGTSEDGRNFAAEHSDAIFVHVESIEEAKTYTADLKRRATGFGRDAASLSILPGIRPIVGRDAAEVESRYQQAVELVSIEDAIVALGRPFNDHDFSQYPLDAPFPELGDLGANSQKGGSDRIKQLARDEGLTLREVALRFSRPKRDFVGTPEQVADAIQTWFETGASDGFIINSVLPDGLQYFTELVVPVLQQRGLFRTEYTGHTLRDNLGLEVPANRYSVAEVEPALHAVEQRSA</sequence>
<dbReference type="Pfam" id="PF00296">
    <property type="entry name" value="Bac_luciferase"/>
    <property type="match status" value="1"/>
</dbReference>
<evidence type="ECO:0000256" key="6">
    <source>
        <dbReference type="PIRSR" id="PIRSR000337-1"/>
    </source>
</evidence>
<dbReference type="PANTHER" id="PTHR30011:SF16">
    <property type="entry name" value="C2H2 FINGER DOMAIN TRANSCRIPTION FACTOR (EUROFUNG)-RELATED"/>
    <property type="match status" value="1"/>
</dbReference>
<dbReference type="AlphaFoldDB" id="A0A7Y8ANJ2"/>
<feature type="binding site" evidence="6">
    <location>
        <position position="225"/>
    </location>
    <ligand>
        <name>FMN</name>
        <dbReference type="ChEBI" id="CHEBI:58210"/>
    </ligand>
</feature>
<feature type="binding site" evidence="6">
    <location>
        <position position="154"/>
    </location>
    <ligand>
        <name>FMN</name>
        <dbReference type="ChEBI" id="CHEBI:58210"/>
    </ligand>
</feature>
<evidence type="ECO:0000256" key="1">
    <source>
        <dbReference type="ARBA" id="ARBA00022630"/>
    </source>
</evidence>
<evidence type="ECO:0000313" key="9">
    <source>
        <dbReference type="Proteomes" id="UP000549134"/>
    </source>
</evidence>
<dbReference type="Gene3D" id="3.20.20.30">
    <property type="entry name" value="Luciferase-like domain"/>
    <property type="match status" value="1"/>
</dbReference>
<comment type="similarity">
    <text evidence="5">Belongs to the NtaA/SnaA/DszA monooxygenase family.</text>
</comment>
<feature type="binding site" evidence="6">
    <location>
        <position position="150"/>
    </location>
    <ligand>
        <name>FMN</name>
        <dbReference type="ChEBI" id="CHEBI:58210"/>
    </ligand>
</feature>
<dbReference type="PANTHER" id="PTHR30011">
    <property type="entry name" value="ALKANESULFONATE MONOOXYGENASE-RELATED"/>
    <property type="match status" value="1"/>
</dbReference>
<name>A0A7Y8ANJ2_PSETO</name>
<evidence type="ECO:0000256" key="2">
    <source>
        <dbReference type="ARBA" id="ARBA00022643"/>
    </source>
</evidence>
<dbReference type="InterPro" id="IPR051260">
    <property type="entry name" value="Diverse_substr_monoxygenases"/>
</dbReference>
<dbReference type="GO" id="GO:0016705">
    <property type="term" value="F:oxidoreductase activity, acting on paired donors, with incorporation or reduction of molecular oxygen"/>
    <property type="evidence" value="ECO:0007669"/>
    <property type="project" value="InterPro"/>
</dbReference>
<dbReference type="InterPro" id="IPR036661">
    <property type="entry name" value="Luciferase-like_sf"/>
</dbReference>
<protein>
    <submittedName>
        <fullName evidence="8">LLM class flavin-dependent oxidoreductase</fullName>
    </submittedName>
</protein>
<dbReference type="NCBIfam" id="TIGR03860">
    <property type="entry name" value="FMN_nitrolo"/>
    <property type="match status" value="1"/>
</dbReference>
<feature type="domain" description="Luciferase-like" evidence="7">
    <location>
        <begin position="31"/>
        <end position="388"/>
    </location>
</feature>
<dbReference type="SUPFAM" id="SSF51679">
    <property type="entry name" value="Bacterial luciferase-like"/>
    <property type="match status" value="1"/>
</dbReference>
<proteinExistence type="inferred from homology"/>
<comment type="caution">
    <text evidence="8">The sequence shown here is derived from an EMBL/GenBank/DDBJ whole genome shotgun (WGS) entry which is preliminary data.</text>
</comment>
<evidence type="ECO:0000313" key="8">
    <source>
        <dbReference type="EMBL" id="NWD36774.1"/>
    </source>
</evidence>
<dbReference type="GO" id="GO:0004497">
    <property type="term" value="F:monooxygenase activity"/>
    <property type="evidence" value="ECO:0007669"/>
    <property type="project" value="UniProtKB-KW"/>
</dbReference>